<reference evidence="1 2" key="1">
    <citation type="submission" date="2021-06" db="EMBL/GenBank/DDBJ databases">
        <title>Caerostris darwini draft genome.</title>
        <authorList>
            <person name="Kono N."/>
            <person name="Arakawa K."/>
        </authorList>
    </citation>
    <scope>NUCLEOTIDE SEQUENCE [LARGE SCALE GENOMIC DNA]</scope>
</reference>
<protein>
    <submittedName>
        <fullName evidence="1">Uncharacterized protein</fullName>
    </submittedName>
</protein>
<organism evidence="1 2">
    <name type="scientific">Caerostris darwini</name>
    <dbReference type="NCBI Taxonomy" id="1538125"/>
    <lineage>
        <taxon>Eukaryota</taxon>
        <taxon>Metazoa</taxon>
        <taxon>Ecdysozoa</taxon>
        <taxon>Arthropoda</taxon>
        <taxon>Chelicerata</taxon>
        <taxon>Arachnida</taxon>
        <taxon>Araneae</taxon>
        <taxon>Araneomorphae</taxon>
        <taxon>Entelegynae</taxon>
        <taxon>Araneoidea</taxon>
        <taxon>Araneidae</taxon>
        <taxon>Caerostris</taxon>
    </lineage>
</organism>
<dbReference type="EMBL" id="BPLQ01013255">
    <property type="protein sequence ID" value="GIY70962.1"/>
    <property type="molecule type" value="Genomic_DNA"/>
</dbReference>
<keyword evidence="2" id="KW-1185">Reference proteome</keyword>
<dbReference type="Proteomes" id="UP001054837">
    <property type="component" value="Unassembled WGS sequence"/>
</dbReference>
<name>A0AAV4VL69_9ARAC</name>
<accession>A0AAV4VL69</accession>
<comment type="caution">
    <text evidence="1">The sequence shown here is derived from an EMBL/GenBank/DDBJ whole genome shotgun (WGS) entry which is preliminary data.</text>
</comment>
<dbReference type="AlphaFoldDB" id="A0AAV4VL69"/>
<proteinExistence type="predicted"/>
<gene>
    <name evidence="1" type="ORF">CDAR_543821</name>
</gene>
<evidence type="ECO:0000313" key="2">
    <source>
        <dbReference type="Proteomes" id="UP001054837"/>
    </source>
</evidence>
<evidence type="ECO:0000313" key="1">
    <source>
        <dbReference type="EMBL" id="GIY70962.1"/>
    </source>
</evidence>
<sequence length="113" mass="12881">MHTVSKSAHIYASAIHVSMAFKHRIQSPLPLENESTPSNELQRVVRYTSQAASFISLRPEMAKPCPRRLIFSWGWRVEGKGSIAHPPGRHRISAAYFLLLPKLRENYLVSLEE</sequence>